<dbReference type="GO" id="GO:0008483">
    <property type="term" value="F:transaminase activity"/>
    <property type="evidence" value="ECO:0007669"/>
    <property type="project" value="TreeGrafter"/>
</dbReference>
<reference evidence="1" key="1">
    <citation type="journal article" date="2014" name="Front. Microbiol.">
        <title>High frequency of phylogenetically diverse reductive dehalogenase-homologous genes in deep subseafloor sedimentary metagenomes.</title>
        <authorList>
            <person name="Kawai M."/>
            <person name="Futagami T."/>
            <person name="Toyoda A."/>
            <person name="Takaki Y."/>
            <person name="Nishi S."/>
            <person name="Hori S."/>
            <person name="Arai W."/>
            <person name="Tsubouchi T."/>
            <person name="Morono Y."/>
            <person name="Uchiyama I."/>
            <person name="Ito T."/>
            <person name="Fujiyama A."/>
            <person name="Inagaki F."/>
            <person name="Takami H."/>
        </authorList>
    </citation>
    <scope>NUCLEOTIDE SEQUENCE</scope>
    <source>
        <strain evidence="1">Expedition CK06-06</strain>
    </source>
</reference>
<sequence>TPWFNDILVDNRDALIAHLAKNEIEARPFYPSIHMTPPYAWVKKSYKYKNDLKNSAYISKRGVWLPSSLTLTDEDIEYICDNIKEGIKNR</sequence>
<gene>
    <name evidence="1" type="ORF">S01H1_59968</name>
</gene>
<evidence type="ECO:0008006" key="2">
    <source>
        <dbReference type="Google" id="ProtNLM"/>
    </source>
</evidence>
<dbReference type="InterPro" id="IPR015424">
    <property type="entry name" value="PyrdxlP-dep_Trfase"/>
</dbReference>
<dbReference type="SUPFAM" id="SSF53383">
    <property type="entry name" value="PLP-dependent transferases"/>
    <property type="match status" value="1"/>
</dbReference>
<organism evidence="1">
    <name type="scientific">marine sediment metagenome</name>
    <dbReference type="NCBI Taxonomy" id="412755"/>
    <lineage>
        <taxon>unclassified sequences</taxon>
        <taxon>metagenomes</taxon>
        <taxon>ecological metagenomes</taxon>
    </lineage>
</organism>
<comment type="caution">
    <text evidence="1">The sequence shown here is derived from an EMBL/GenBank/DDBJ whole genome shotgun (WGS) entry which is preliminary data.</text>
</comment>
<accession>X0W0M0</accession>
<proteinExistence type="predicted"/>
<dbReference type="PANTHER" id="PTHR30244">
    <property type="entry name" value="TRANSAMINASE"/>
    <property type="match status" value="1"/>
</dbReference>
<dbReference type="EMBL" id="BARS01039260">
    <property type="protein sequence ID" value="GAG16887.1"/>
    <property type="molecule type" value="Genomic_DNA"/>
</dbReference>
<dbReference type="PANTHER" id="PTHR30244:SF34">
    <property type="entry name" value="DTDP-4-AMINO-4,6-DIDEOXYGALACTOSE TRANSAMINASE"/>
    <property type="match status" value="1"/>
</dbReference>
<dbReference type="Pfam" id="PF01041">
    <property type="entry name" value="DegT_DnrJ_EryC1"/>
    <property type="match status" value="1"/>
</dbReference>
<dbReference type="Gene3D" id="3.90.1150.10">
    <property type="entry name" value="Aspartate Aminotransferase, domain 1"/>
    <property type="match status" value="1"/>
</dbReference>
<evidence type="ECO:0000313" key="1">
    <source>
        <dbReference type="EMBL" id="GAG16887.1"/>
    </source>
</evidence>
<feature type="non-terminal residue" evidence="1">
    <location>
        <position position="1"/>
    </location>
</feature>
<dbReference type="InterPro" id="IPR015422">
    <property type="entry name" value="PyrdxlP-dep_Trfase_small"/>
</dbReference>
<dbReference type="InterPro" id="IPR000653">
    <property type="entry name" value="DegT/StrS_aminotransferase"/>
</dbReference>
<protein>
    <recommendedName>
        <fullName evidence="2">DegT/DnrJ/EryC1/StrS aminotransferase family protein</fullName>
    </recommendedName>
</protein>
<dbReference type="AlphaFoldDB" id="X0W0M0"/>
<dbReference type="GO" id="GO:0030170">
    <property type="term" value="F:pyridoxal phosphate binding"/>
    <property type="evidence" value="ECO:0007669"/>
    <property type="project" value="TreeGrafter"/>
</dbReference>
<dbReference type="GO" id="GO:0000271">
    <property type="term" value="P:polysaccharide biosynthetic process"/>
    <property type="evidence" value="ECO:0007669"/>
    <property type="project" value="TreeGrafter"/>
</dbReference>
<name>X0W0M0_9ZZZZ</name>